<feature type="domain" description="Lipase" evidence="6">
    <location>
        <begin position="50"/>
        <end position="284"/>
    </location>
</feature>
<dbReference type="SUPFAM" id="SSF53474">
    <property type="entry name" value="alpha/beta-Hydrolases"/>
    <property type="match status" value="1"/>
</dbReference>
<dbReference type="InterPro" id="IPR029058">
    <property type="entry name" value="AB_hydrolase_fold"/>
</dbReference>
<evidence type="ECO:0000256" key="3">
    <source>
        <dbReference type="ARBA" id="ARBA00022525"/>
    </source>
</evidence>
<evidence type="ECO:0000313" key="7">
    <source>
        <dbReference type="EMBL" id="CAH0383186.1"/>
    </source>
</evidence>
<dbReference type="PANTHER" id="PTHR11610:SF172">
    <property type="entry name" value="LIPASE MEMBER H-A-LIKE PROTEIN"/>
    <property type="match status" value="1"/>
</dbReference>
<evidence type="ECO:0000256" key="1">
    <source>
        <dbReference type="ARBA" id="ARBA00004613"/>
    </source>
</evidence>
<dbReference type="InterPro" id="IPR013818">
    <property type="entry name" value="Lipase"/>
</dbReference>
<evidence type="ECO:0000256" key="5">
    <source>
        <dbReference type="SAM" id="SignalP"/>
    </source>
</evidence>
<proteinExistence type="inferred from homology"/>
<reference evidence="7" key="1">
    <citation type="submission" date="2021-12" db="EMBL/GenBank/DDBJ databases">
        <authorList>
            <person name="King R."/>
        </authorList>
    </citation>
    <scope>NUCLEOTIDE SEQUENCE</scope>
</reference>
<dbReference type="PRINTS" id="PR00821">
    <property type="entry name" value="TAGLIPASE"/>
</dbReference>
<keyword evidence="3" id="KW-0964">Secreted</keyword>
<dbReference type="InterPro" id="IPR000734">
    <property type="entry name" value="TAG_lipase"/>
</dbReference>
<dbReference type="Gene3D" id="3.40.50.1820">
    <property type="entry name" value="alpha/beta hydrolase"/>
    <property type="match status" value="1"/>
</dbReference>
<gene>
    <name evidence="7" type="ORF">BEMITA_LOCUS2655</name>
</gene>
<comment type="similarity">
    <text evidence="2 4">Belongs to the AB hydrolase superfamily. Lipase family.</text>
</comment>
<dbReference type="GO" id="GO:0016042">
    <property type="term" value="P:lipid catabolic process"/>
    <property type="evidence" value="ECO:0007669"/>
    <property type="project" value="TreeGrafter"/>
</dbReference>
<protein>
    <recommendedName>
        <fullName evidence="6">Lipase domain-containing protein</fullName>
    </recommendedName>
</protein>
<dbReference type="AlphaFoldDB" id="A0A9P0F047"/>
<dbReference type="EMBL" id="OU963871">
    <property type="protein sequence ID" value="CAH0383186.1"/>
    <property type="molecule type" value="Genomic_DNA"/>
</dbReference>
<feature type="chain" id="PRO_5040345732" description="Lipase domain-containing protein" evidence="5">
    <location>
        <begin position="19"/>
        <end position="367"/>
    </location>
</feature>
<dbReference type="GO" id="GO:0016298">
    <property type="term" value="F:lipase activity"/>
    <property type="evidence" value="ECO:0007669"/>
    <property type="project" value="InterPro"/>
</dbReference>
<comment type="subcellular location">
    <subcellularLocation>
        <location evidence="1">Secreted</location>
    </subcellularLocation>
</comment>
<evidence type="ECO:0000256" key="4">
    <source>
        <dbReference type="RuleBase" id="RU004262"/>
    </source>
</evidence>
<evidence type="ECO:0000313" key="8">
    <source>
        <dbReference type="Proteomes" id="UP001152759"/>
    </source>
</evidence>
<evidence type="ECO:0000259" key="6">
    <source>
        <dbReference type="Pfam" id="PF00151"/>
    </source>
</evidence>
<evidence type="ECO:0000256" key="2">
    <source>
        <dbReference type="ARBA" id="ARBA00010701"/>
    </source>
</evidence>
<feature type="signal peptide" evidence="5">
    <location>
        <begin position="1"/>
        <end position="18"/>
    </location>
</feature>
<organism evidence="7 8">
    <name type="scientific">Bemisia tabaci</name>
    <name type="common">Sweetpotato whitefly</name>
    <name type="synonym">Aleurodes tabaci</name>
    <dbReference type="NCBI Taxonomy" id="7038"/>
    <lineage>
        <taxon>Eukaryota</taxon>
        <taxon>Metazoa</taxon>
        <taxon>Ecdysozoa</taxon>
        <taxon>Arthropoda</taxon>
        <taxon>Hexapoda</taxon>
        <taxon>Insecta</taxon>
        <taxon>Pterygota</taxon>
        <taxon>Neoptera</taxon>
        <taxon>Paraneoptera</taxon>
        <taxon>Hemiptera</taxon>
        <taxon>Sternorrhyncha</taxon>
        <taxon>Aleyrodoidea</taxon>
        <taxon>Aleyrodidae</taxon>
        <taxon>Aleyrodinae</taxon>
        <taxon>Bemisia</taxon>
    </lineage>
</organism>
<dbReference type="Pfam" id="PF00151">
    <property type="entry name" value="Lipase"/>
    <property type="match status" value="1"/>
</dbReference>
<keyword evidence="5" id="KW-0732">Signal</keyword>
<dbReference type="GO" id="GO:0017171">
    <property type="term" value="F:serine hydrolase activity"/>
    <property type="evidence" value="ECO:0007669"/>
    <property type="project" value="TreeGrafter"/>
</dbReference>
<keyword evidence="8" id="KW-1185">Reference proteome</keyword>
<accession>A0A9P0F047</accession>
<dbReference type="PANTHER" id="PTHR11610">
    <property type="entry name" value="LIPASE"/>
    <property type="match status" value="1"/>
</dbReference>
<sequence>MMFACLMTCLLAVKGINAQAVIGALTLGQGTMNASRDNCSWRRDVEDACPDPEINFSLYTVRDNGTPREDRVDLSSPMWLHSSGWDPGKDTVVLIHGYGGIQDHLPIGVLRDAYLTTRRYNTFVVDWGPLAAIPCYAAAVHNIKPAARCVAQLLGFLRNSGVPVRRTTCVGHSLGAHVCGVAANYINFFMHRIVGLDPARPLIRNNLKNRLDPGDAEIVQVIHTTATYGDPRRLGTIDFCVNGGRLQPFCAESSNQALCSHARSVCYMAESLDVQTAKWGVPCARRCLSDVTGRKRPSWMQRAAGPLSVPLGQHTPDSVSGTYCVNDAEAPYCQREPGGRGSPHCCQPYQPEPAFPLDTAASDQPRH</sequence>
<dbReference type="GO" id="GO:0005615">
    <property type="term" value="C:extracellular space"/>
    <property type="evidence" value="ECO:0007669"/>
    <property type="project" value="TreeGrafter"/>
</dbReference>
<dbReference type="Proteomes" id="UP001152759">
    <property type="component" value="Chromosome 10"/>
</dbReference>
<name>A0A9P0F047_BEMTA</name>